<protein>
    <submittedName>
        <fullName evidence="2">Uncharacterized protein</fullName>
    </submittedName>
</protein>
<dbReference type="Proteomes" id="UP000190867">
    <property type="component" value="Unassembled WGS sequence"/>
</dbReference>
<dbReference type="RefSeq" id="WP_078237605.1">
    <property type="nucleotide sequence ID" value="NZ_MUYA01000018.1"/>
</dbReference>
<keyword evidence="1" id="KW-0812">Transmembrane</keyword>
<evidence type="ECO:0000313" key="2">
    <source>
        <dbReference type="EMBL" id="OOR98158.1"/>
    </source>
</evidence>
<feature type="transmembrane region" description="Helical" evidence="1">
    <location>
        <begin position="31"/>
        <end position="48"/>
    </location>
</feature>
<accession>A0A1T0AQ08</accession>
<reference evidence="2 3" key="1">
    <citation type="submission" date="2017-02" db="EMBL/GenBank/DDBJ databases">
        <title>Draft genome sequence of Haemophilus paracuniculus CCUG 43573 type strain.</title>
        <authorList>
            <person name="Engstrom-Jakobsson H."/>
            <person name="Salva-Serra F."/>
            <person name="Thorell K."/>
            <person name="Gonzales-Siles L."/>
            <person name="Karlsson R."/>
            <person name="Boulund F."/>
            <person name="Engstrand L."/>
            <person name="Kristiansson E."/>
            <person name="Moore E."/>
        </authorList>
    </citation>
    <scope>NUCLEOTIDE SEQUENCE [LARGE SCALE GENOMIC DNA]</scope>
    <source>
        <strain evidence="2 3">CCUG 43573</strain>
    </source>
</reference>
<name>A0A1T0AQ08_9PAST</name>
<comment type="caution">
    <text evidence="2">The sequence shown here is derived from an EMBL/GenBank/DDBJ whole genome shotgun (WGS) entry which is preliminary data.</text>
</comment>
<gene>
    <name evidence="2" type="ORF">B0187_09460</name>
</gene>
<organism evidence="2 3">
    <name type="scientific">Haemophilus paracuniculus</name>
    <dbReference type="NCBI Taxonomy" id="734"/>
    <lineage>
        <taxon>Bacteria</taxon>
        <taxon>Pseudomonadati</taxon>
        <taxon>Pseudomonadota</taxon>
        <taxon>Gammaproteobacteria</taxon>
        <taxon>Pasteurellales</taxon>
        <taxon>Pasteurellaceae</taxon>
        <taxon>Haemophilus</taxon>
    </lineage>
</organism>
<keyword evidence="1" id="KW-0472">Membrane</keyword>
<sequence length="186" mass="20796">MEKTNSCNSLTNLENKLSEIFSSVSSFVQKAIYISKPITIILLFRFLILDSQTGKANNGDEISAILTYVGYFIQSSTDCYSLIIILLYVLIVIAFVKVIKHNKKHIGLLVIFIISLLFILFLAKDLNITVSGIENACTQKSYIFLANIAVCATFLYLSFSSVIELVNFIEENISPKETKNLTSDTL</sequence>
<dbReference type="EMBL" id="MUYA01000018">
    <property type="protein sequence ID" value="OOR98158.1"/>
    <property type="molecule type" value="Genomic_DNA"/>
</dbReference>
<dbReference type="AlphaFoldDB" id="A0A1T0AQ08"/>
<evidence type="ECO:0000256" key="1">
    <source>
        <dbReference type="SAM" id="Phobius"/>
    </source>
</evidence>
<proteinExistence type="predicted"/>
<keyword evidence="1" id="KW-1133">Transmembrane helix</keyword>
<dbReference type="STRING" id="734.B0187_09460"/>
<feature type="transmembrane region" description="Helical" evidence="1">
    <location>
        <begin position="143"/>
        <end position="169"/>
    </location>
</feature>
<keyword evidence="3" id="KW-1185">Reference proteome</keyword>
<feature type="transmembrane region" description="Helical" evidence="1">
    <location>
        <begin position="80"/>
        <end position="99"/>
    </location>
</feature>
<evidence type="ECO:0000313" key="3">
    <source>
        <dbReference type="Proteomes" id="UP000190867"/>
    </source>
</evidence>
<feature type="transmembrane region" description="Helical" evidence="1">
    <location>
        <begin position="106"/>
        <end position="123"/>
    </location>
</feature>